<dbReference type="InterPro" id="IPR036291">
    <property type="entry name" value="NAD(P)-bd_dom_sf"/>
</dbReference>
<evidence type="ECO:0008006" key="6">
    <source>
        <dbReference type="Google" id="ProtNLM"/>
    </source>
</evidence>
<comment type="caution">
    <text evidence="4">The sequence shown here is derived from an EMBL/GenBank/DDBJ whole genome shotgun (WGS) entry which is preliminary data.</text>
</comment>
<dbReference type="EMBL" id="LMUA01000014">
    <property type="protein sequence ID" value="KUE75967.1"/>
    <property type="molecule type" value="Genomic_DNA"/>
</dbReference>
<dbReference type="PANTHER" id="PTHR43377:SF2">
    <property type="entry name" value="BINDING ROSSMANN FOLD OXIDOREDUCTASE, PUTATIVE (AFU_ORTHOLOGUE AFUA_4G00560)-RELATED"/>
    <property type="match status" value="1"/>
</dbReference>
<organism evidence="4 5">
    <name type="scientific">Ruthenibacterium lactatiformans</name>
    <dbReference type="NCBI Taxonomy" id="1550024"/>
    <lineage>
        <taxon>Bacteria</taxon>
        <taxon>Bacillati</taxon>
        <taxon>Bacillota</taxon>
        <taxon>Clostridia</taxon>
        <taxon>Eubacteriales</taxon>
        <taxon>Oscillospiraceae</taxon>
        <taxon>Ruthenibacterium</taxon>
    </lineage>
</organism>
<comment type="similarity">
    <text evidence="1">Belongs to the Gfo/Idh/MocA family.</text>
</comment>
<dbReference type="GO" id="GO:0000166">
    <property type="term" value="F:nucleotide binding"/>
    <property type="evidence" value="ECO:0007669"/>
    <property type="project" value="InterPro"/>
</dbReference>
<reference evidence="4 5" key="1">
    <citation type="submission" date="2015-10" db="EMBL/GenBank/DDBJ databases">
        <title>A novel member of the family Ruminococcaceae isolated from human faeces.</title>
        <authorList>
            <person name="Shkoporov A.N."/>
            <person name="Chaplin A.V."/>
            <person name="Motuzova O.V."/>
            <person name="Kafarskaia L.I."/>
            <person name="Efimov B.A."/>
        </authorList>
    </citation>
    <scope>NUCLEOTIDE SEQUENCE [LARGE SCALE GENOMIC DNA]</scope>
    <source>
        <strain evidence="4 5">668</strain>
    </source>
</reference>
<evidence type="ECO:0000256" key="1">
    <source>
        <dbReference type="ARBA" id="ARBA00010928"/>
    </source>
</evidence>
<evidence type="ECO:0000259" key="2">
    <source>
        <dbReference type="Pfam" id="PF01408"/>
    </source>
</evidence>
<dbReference type="Pfam" id="PF02894">
    <property type="entry name" value="GFO_IDH_MocA_C"/>
    <property type="match status" value="1"/>
</dbReference>
<evidence type="ECO:0000313" key="4">
    <source>
        <dbReference type="EMBL" id="KUE75967.1"/>
    </source>
</evidence>
<dbReference type="RefSeq" id="WP_058723357.1">
    <property type="nucleotide sequence ID" value="NZ_LMUA01000014.1"/>
</dbReference>
<feature type="domain" description="Gfo/Idh/MocA-like oxidoreductase N-terminal" evidence="2">
    <location>
        <begin position="9"/>
        <end position="127"/>
    </location>
</feature>
<dbReference type="SUPFAM" id="SSF55347">
    <property type="entry name" value="Glyceraldehyde-3-phosphate dehydrogenase-like, C-terminal domain"/>
    <property type="match status" value="1"/>
</dbReference>
<accession>A0A0W7TQG6</accession>
<sequence length="347" mass="38655">MRMYEGKVTFAVVGLGGRASAYLAALREFYPDGHAVVAVADPDPKKRLRAAREYAVPESGLFETDLELMEQPRLADVAIVGTQDALHYRETVALLEKGYDIILEKPISTKMDELLDLRRRAAAYPNQMVAVCHVLRHTAFFSRIRQIIESGKLGRVVTIQHNENIGYYHFAHSYVRGPWKCADTSGPLAITKSCHDMDILLYLLGADSHAQRVASFGSLGVFRPERFDSKTMAPRCIDCPQQAVCPYSAVRIYSSKKIKSVVFDMSGVEQIRQSLGDTPYGRCVYQAGNNVVDHQSTILSFAGGVTATFNLSAFTAKVNRSLKVMCEYGEIRAAEKPYCIETTSFFR</sequence>
<dbReference type="Pfam" id="PF01408">
    <property type="entry name" value="GFO_IDH_MocA"/>
    <property type="match status" value="1"/>
</dbReference>
<dbReference type="Proteomes" id="UP000053433">
    <property type="component" value="Unassembled WGS sequence"/>
</dbReference>
<protein>
    <recommendedName>
        <fullName evidence="6">Gfo/Idh/MocA family oxidoreductase</fullName>
    </recommendedName>
</protein>
<evidence type="ECO:0000313" key="5">
    <source>
        <dbReference type="Proteomes" id="UP000053433"/>
    </source>
</evidence>
<dbReference type="AlphaFoldDB" id="A0A0W7TQG6"/>
<feature type="domain" description="Gfo/Idh/MocA-like oxidoreductase C-terminal" evidence="3">
    <location>
        <begin position="146"/>
        <end position="216"/>
    </location>
</feature>
<proteinExistence type="inferred from homology"/>
<dbReference type="SUPFAM" id="SSF51735">
    <property type="entry name" value="NAD(P)-binding Rossmann-fold domains"/>
    <property type="match status" value="1"/>
</dbReference>
<dbReference type="Gene3D" id="3.30.360.10">
    <property type="entry name" value="Dihydrodipicolinate Reductase, domain 2"/>
    <property type="match status" value="1"/>
</dbReference>
<dbReference type="InterPro" id="IPR004104">
    <property type="entry name" value="Gfo/Idh/MocA-like_OxRdtase_C"/>
</dbReference>
<evidence type="ECO:0000259" key="3">
    <source>
        <dbReference type="Pfam" id="PF02894"/>
    </source>
</evidence>
<dbReference type="PANTHER" id="PTHR43377">
    <property type="entry name" value="BILIVERDIN REDUCTASE A"/>
    <property type="match status" value="1"/>
</dbReference>
<dbReference type="Gene3D" id="3.40.50.720">
    <property type="entry name" value="NAD(P)-binding Rossmann-like Domain"/>
    <property type="match status" value="1"/>
</dbReference>
<gene>
    <name evidence="4" type="ORF">ASJ35_11325</name>
</gene>
<dbReference type="InterPro" id="IPR000683">
    <property type="entry name" value="Gfo/Idh/MocA-like_OxRdtase_N"/>
</dbReference>
<name>A0A0W7TQG6_9FIRM</name>
<dbReference type="InterPro" id="IPR051450">
    <property type="entry name" value="Gfo/Idh/MocA_Oxidoreductases"/>
</dbReference>